<feature type="domain" description="Response regulatory" evidence="4">
    <location>
        <begin position="4"/>
        <end position="120"/>
    </location>
</feature>
<dbReference type="InterPro" id="IPR001789">
    <property type="entry name" value="Sig_transdc_resp-reg_receiver"/>
</dbReference>
<dbReference type="SUPFAM" id="SSF55073">
    <property type="entry name" value="Nucleotide cyclase"/>
    <property type="match status" value="1"/>
</dbReference>
<sequence>MSGRVLVVDDVATNRLLLRAKLSSAYYDVVVAEDGPKALDLARSEQPDMVMLDVMMPGMDGFAVCARLKADPETAHIPVIMVTALDTAEERIRGLEAGADDFLSKPFNDLALFARVRSLMRMKMMFDELRLRDLTSRELGLAEVMPDQDIEAEPSGPILIAPPDAGRGGQLAAELGARLSIGTIVTSSEREALNLSRLELPDCFIVHQTLMEGGDGLRLVSALRARPETRQSAVILVVENGDVGTAAKGLDLGASDYIEAPFDVNELIARIRSQLRRKRYSDRLRSNVRNGLKLAVIDPLTGIYNRRYASQHMIRVMERARETGGVFAVMMIDLDKFKSINDRFGHDAGDAVLREFSRRLQENIRGVDLVARFGGEEFFVAMPDVDAGAAGHAAERIRRAIEDAPVRLPGGAGEVDVTVSIGVAVAGAGDGDAEAIIKRADSALYLSKEGGRNRVSFFARAA</sequence>
<dbReference type="SMART" id="SM00267">
    <property type="entry name" value="GGDEF"/>
    <property type="match status" value="1"/>
</dbReference>
<dbReference type="CDD" id="cd17538">
    <property type="entry name" value="REC_D1_PleD-like"/>
    <property type="match status" value="1"/>
</dbReference>
<keyword evidence="7" id="KW-1185">Reference proteome</keyword>
<dbReference type="EMBL" id="VFRP01000011">
    <property type="protein sequence ID" value="TPE50243.1"/>
    <property type="molecule type" value="Genomic_DNA"/>
</dbReference>
<dbReference type="AlphaFoldDB" id="A0A501WK59"/>
<dbReference type="GO" id="GO:0052621">
    <property type="term" value="F:diguanylate cyclase activity"/>
    <property type="evidence" value="ECO:0007669"/>
    <property type="project" value="UniProtKB-EC"/>
</dbReference>
<keyword evidence="3" id="KW-0597">Phosphoprotein</keyword>
<dbReference type="InterPro" id="IPR029787">
    <property type="entry name" value="Nucleotide_cyclase"/>
</dbReference>
<name>A0A501WK59_9RHOB</name>
<comment type="catalytic activity">
    <reaction evidence="2">
        <text>2 GTP = 3',3'-c-di-GMP + 2 diphosphate</text>
        <dbReference type="Rhea" id="RHEA:24898"/>
        <dbReference type="ChEBI" id="CHEBI:33019"/>
        <dbReference type="ChEBI" id="CHEBI:37565"/>
        <dbReference type="ChEBI" id="CHEBI:58805"/>
        <dbReference type="EC" id="2.7.7.65"/>
    </reaction>
</comment>
<dbReference type="PANTHER" id="PTHR45138">
    <property type="entry name" value="REGULATORY COMPONENTS OF SENSORY TRANSDUCTION SYSTEM"/>
    <property type="match status" value="1"/>
</dbReference>
<dbReference type="Pfam" id="PF00072">
    <property type="entry name" value="Response_reg"/>
    <property type="match status" value="2"/>
</dbReference>
<protein>
    <recommendedName>
        <fullName evidence="1">diguanylate cyclase</fullName>
        <ecNumber evidence="1">2.7.7.65</ecNumber>
    </recommendedName>
</protein>
<gene>
    <name evidence="6" type="ORF">FJM51_12735</name>
</gene>
<dbReference type="GO" id="GO:0000160">
    <property type="term" value="P:phosphorelay signal transduction system"/>
    <property type="evidence" value="ECO:0007669"/>
    <property type="project" value="InterPro"/>
</dbReference>
<dbReference type="FunFam" id="3.30.70.270:FF:000001">
    <property type="entry name" value="Diguanylate cyclase domain protein"/>
    <property type="match status" value="1"/>
</dbReference>
<dbReference type="GO" id="GO:0005886">
    <property type="term" value="C:plasma membrane"/>
    <property type="evidence" value="ECO:0007669"/>
    <property type="project" value="TreeGrafter"/>
</dbReference>
<dbReference type="GO" id="GO:0043709">
    <property type="term" value="P:cell adhesion involved in single-species biofilm formation"/>
    <property type="evidence" value="ECO:0007669"/>
    <property type="project" value="TreeGrafter"/>
</dbReference>
<dbReference type="FunFam" id="3.40.50.2300:FF:000574">
    <property type="entry name" value="Response regulator PleD"/>
    <property type="match status" value="1"/>
</dbReference>
<dbReference type="GO" id="GO:1902201">
    <property type="term" value="P:negative regulation of bacterial-type flagellum-dependent cell motility"/>
    <property type="evidence" value="ECO:0007669"/>
    <property type="project" value="TreeGrafter"/>
</dbReference>
<evidence type="ECO:0000313" key="6">
    <source>
        <dbReference type="EMBL" id="TPE50243.1"/>
    </source>
</evidence>
<accession>A0A501WK59</accession>
<dbReference type="InterPro" id="IPR050469">
    <property type="entry name" value="Diguanylate_Cyclase"/>
</dbReference>
<dbReference type="NCBIfam" id="TIGR00254">
    <property type="entry name" value="GGDEF"/>
    <property type="match status" value="1"/>
</dbReference>
<reference evidence="6 7" key="1">
    <citation type="submission" date="2019-06" db="EMBL/GenBank/DDBJ databases">
        <title>A novel bacterium of genus Amaricoccus, isolated from marine sediment.</title>
        <authorList>
            <person name="Huang H."/>
            <person name="Mo K."/>
            <person name="Hu Y."/>
        </authorList>
    </citation>
    <scope>NUCLEOTIDE SEQUENCE [LARGE SCALE GENOMIC DNA]</scope>
    <source>
        <strain evidence="6 7">HB172011</strain>
    </source>
</reference>
<dbReference type="EC" id="2.7.7.65" evidence="1"/>
<dbReference type="RefSeq" id="WP_140454527.1">
    <property type="nucleotide sequence ID" value="NZ_VFRP01000011.1"/>
</dbReference>
<dbReference type="PROSITE" id="PS50110">
    <property type="entry name" value="RESPONSE_REGULATORY"/>
    <property type="match status" value="2"/>
</dbReference>
<feature type="modified residue" description="4-aspartylphosphate" evidence="3">
    <location>
        <position position="53"/>
    </location>
</feature>
<evidence type="ECO:0000259" key="5">
    <source>
        <dbReference type="PROSITE" id="PS50887"/>
    </source>
</evidence>
<dbReference type="PROSITE" id="PS50887">
    <property type="entry name" value="GGDEF"/>
    <property type="match status" value="1"/>
</dbReference>
<dbReference type="InterPro" id="IPR011006">
    <property type="entry name" value="CheY-like_superfamily"/>
</dbReference>
<feature type="domain" description="Response regulatory" evidence="4">
    <location>
        <begin position="157"/>
        <end position="275"/>
    </location>
</feature>
<comment type="caution">
    <text evidence="3">Lacks conserved residue(s) required for the propagation of feature annotation.</text>
</comment>
<dbReference type="OrthoDB" id="9812260at2"/>
<evidence type="ECO:0000256" key="3">
    <source>
        <dbReference type="PROSITE-ProRule" id="PRU00169"/>
    </source>
</evidence>
<dbReference type="Pfam" id="PF00990">
    <property type="entry name" value="GGDEF"/>
    <property type="match status" value="1"/>
</dbReference>
<dbReference type="InterPro" id="IPR000160">
    <property type="entry name" value="GGDEF_dom"/>
</dbReference>
<proteinExistence type="predicted"/>
<evidence type="ECO:0000259" key="4">
    <source>
        <dbReference type="PROSITE" id="PS50110"/>
    </source>
</evidence>
<dbReference type="InterPro" id="IPR043128">
    <property type="entry name" value="Rev_trsase/Diguanyl_cyclase"/>
</dbReference>
<dbReference type="NCBIfam" id="NF007135">
    <property type="entry name" value="PRK09581.1"/>
    <property type="match status" value="1"/>
</dbReference>
<evidence type="ECO:0000256" key="1">
    <source>
        <dbReference type="ARBA" id="ARBA00012528"/>
    </source>
</evidence>
<dbReference type="Gene3D" id="3.30.70.270">
    <property type="match status" value="1"/>
</dbReference>
<dbReference type="Proteomes" id="UP000319255">
    <property type="component" value="Unassembled WGS sequence"/>
</dbReference>
<dbReference type="CDD" id="cd01949">
    <property type="entry name" value="GGDEF"/>
    <property type="match status" value="1"/>
</dbReference>
<dbReference type="SMART" id="SM00448">
    <property type="entry name" value="REC"/>
    <property type="match status" value="2"/>
</dbReference>
<feature type="domain" description="GGDEF" evidence="5">
    <location>
        <begin position="325"/>
        <end position="460"/>
    </location>
</feature>
<dbReference type="Gene3D" id="3.40.50.2300">
    <property type="match status" value="1"/>
</dbReference>
<dbReference type="PANTHER" id="PTHR45138:SF9">
    <property type="entry name" value="DIGUANYLATE CYCLASE DGCM-RELATED"/>
    <property type="match status" value="1"/>
</dbReference>
<comment type="caution">
    <text evidence="6">The sequence shown here is derived from an EMBL/GenBank/DDBJ whole genome shotgun (WGS) entry which is preliminary data.</text>
</comment>
<evidence type="ECO:0000256" key="2">
    <source>
        <dbReference type="ARBA" id="ARBA00034247"/>
    </source>
</evidence>
<dbReference type="SUPFAM" id="SSF52172">
    <property type="entry name" value="CheY-like"/>
    <property type="match status" value="2"/>
</dbReference>
<evidence type="ECO:0000313" key="7">
    <source>
        <dbReference type="Proteomes" id="UP000319255"/>
    </source>
</evidence>
<organism evidence="6 7">
    <name type="scientific">Amaricoccus solimangrovi</name>
    <dbReference type="NCBI Taxonomy" id="2589815"/>
    <lineage>
        <taxon>Bacteria</taxon>
        <taxon>Pseudomonadati</taxon>
        <taxon>Pseudomonadota</taxon>
        <taxon>Alphaproteobacteria</taxon>
        <taxon>Rhodobacterales</taxon>
        <taxon>Paracoccaceae</taxon>
        <taxon>Amaricoccus</taxon>
    </lineage>
</organism>